<feature type="binding site" evidence="4">
    <location>
        <begin position="18"/>
        <end position="20"/>
    </location>
    <ligand>
        <name>N(1)-(5-phospho-beta-D-ribosyl)glycinamide</name>
        <dbReference type="ChEBI" id="CHEBI:143788"/>
    </ligand>
</feature>
<evidence type="ECO:0000256" key="3">
    <source>
        <dbReference type="ARBA" id="ARBA00022755"/>
    </source>
</evidence>
<feature type="domain" description="Formyl transferase N-terminal" evidence="5">
    <location>
        <begin position="9"/>
        <end position="188"/>
    </location>
</feature>
<dbReference type="EMBL" id="JAJHNU010000003">
    <property type="protein sequence ID" value="MDN4121778.1"/>
    <property type="molecule type" value="Genomic_DNA"/>
</dbReference>
<comment type="similarity">
    <text evidence="4">Belongs to the GART family.</text>
</comment>
<dbReference type="Gene3D" id="3.40.50.170">
    <property type="entry name" value="Formyl transferase, N-terminal domain"/>
    <property type="match status" value="1"/>
</dbReference>
<comment type="catalytic activity">
    <reaction evidence="4">
        <text>N(1)-(5-phospho-beta-D-ribosyl)glycinamide + (6R)-10-formyltetrahydrofolate = N(2)-formyl-N(1)-(5-phospho-beta-D-ribosyl)glycinamide + (6S)-5,6,7,8-tetrahydrofolate + H(+)</text>
        <dbReference type="Rhea" id="RHEA:15053"/>
        <dbReference type="ChEBI" id="CHEBI:15378"/>
        <dbReference type="ChEBI" id="CHEBI:57453"/>
        <dbReference type="ChEBI" id="CHEBI:143788"/>
        <dbReference type="ChEBI" id="CHEBI:147286"/>
        <dbReference type="ChEBI" id="CHEBI:195366"/>
        <dbReference type="EC" id="2.1.2.2"/>
    </reaction>
</comment>
<comment type="caution">
    <text evidence="4">Lacks conserved residue(s) required for the propagation of feature annotation.</text>
</comment>
<keyword evidence="7" id="KW-1185">Reference proteome</keyword>
<dbReference type="NCBIfam" id="TIGR00639">
    <property type="entry name" value="PurN"/>
    <property type="match status" value="1"/>
</dbReference>
<dbReference type="Pfam" id="PF00551">
    <property type="entry name" value="Formyl_trans_N"/>
    <property type="match status" value="1"/>
</dbReference>
<evidence type="ECO:0000259" key="5">
    <source>
        <dbReference type="Pfam" id="PF00551"/>
    </source>
</evidence>
<proteinExistence type="inferred from homology"/>
<dbReference type="SUPFAM" id="SSF53328">
    <property type="entry name" value="Formyltransferase"/>
    <property type="match status" value="1"/>
</dbReference>
<evidence type="ECO:0000256" key="1">
    <source>
        <dbReference type="ARBA" id="ARBA00005054"/>
    </source>
</evidence>
<keyword evidence="2 4" id="KW-0808">Transferase</keyword>
<accession>A0ABT8EKF3</accession>
<comment type="caution">
    <text evidence="6">The sequence shown here is derived from an EMBL/GenBank/DDBJ whole genome shotgun (WGS) entry which is preliminary data.</text>
</comment>
<gene>
    <name evidence="4 6" type="primary">purN</name>
    <name evidence="6" type="ORF">LMS43_10795</name>
</gene>
<name>A0ABT8EKF3_9BURK</name>
<dbReference type="GO" id="GO:0004644">
    <property type="term" value="F:phosphoribosylglycinamide formyltransferase activity"/>
    <property type="evidence" value="ECO:0007669"/>
    <property type="project" value="UniProtKB-EC"/>
</dbReference>
<comment type="function">
    <text evidence="4">Catalyzes the transfer of a formyl group from 10-formyltetrahydrofolate to 5-phospho-ribosyl-glycinamide (GAR), producing 5-phospho-ribosyl-N-formylglycinamide (FGAR) and tetrahydrofolate.</text>
</comment>
<evidence type="ECO:0000256" key="2">
    <source>
        <dbReference type="ARBA" id="ARBA00022679"/>
    </source>
</evidence>
<dbReference type="HAMAP" id="MF_01930">
    <property type="entry name" value="PurN"/>
    <property type="match status" value="1"/>
</dbReference>
<comment type="pathway">
    <text evidence="1 4">Purine metabolism; IMP biosynthesis via de novo pathway; N(2)-formyl-N(1)-(5-phospho-D-ribosyl)glycinamide from N(1)-(5-phospho-D-ribosyl)glycinamide (10-formyl THF route): step 1/1.</text>
</comment>
<keyword evidence="3 4" id="KW-0658">Purine biosynthesis</keyword>
<dbReference type="Proteomes" id="UP001168613">
    <property type="component" value="Unassembled WGS sequence"/>
</dbReference>
<dbReference type="PANTHER" id="PTHR43369:SF2">
    <property type="entry name" value="PHOSPHORIBOSYLGLYCINAMIDE FORMYLTRANSFERASE"/>
    <property type="match status" value="1"/>
</dbReference>
<feature type="binding site" evidence="4">
    <location>
        <position position="113"/>
    </location>
    <ligand>
        <name>(6R)-10-formyltetrahydrofolate</name>
        <dbReference type="ChEBI" id="CHEBI:195366"/>
    </ligand>
</feature>
<dbReference type="InterPro" id="IPR002376">
    <property type="entry name" value="Formyl_transf_N"/>
</dbReference>
<dbReference type="CDD" id="cd08645">
    <property type="entry name" value="FMT_core_GART"/>
    <property type="match status" value="1"/>
</dbReference>
<organism evidence="6 7">
    <name type="scientific">Alcaligenes endophyticus</name>
    <dbReference type="NCBI Taxonomy" id="1929088"/>
    <lineage>
        <taxon>Bacteria</taxon>
        <taxon>Pseudomonadati</taxon>
        <taxon>Pseudomonadota</taxon>
        <taxon>Betaproteobacteria</taxon>
        <taxon>Burkholderiales</taxon>
        <taxon>Alcaligenaceae</taxon>
        <taxon>Alcaligenes</taxon>
    </lineage>
</organism>
<protein>
    <recommendedName>
        <fullName evidence="4">Phosphoribosylglycinamide formyltransferase</fullName>
        <ecNumber evidence="4">2.1.2.2</ecNumber>
    </recommendedName>
    <alternativeName>
        <fullName evidence="4">5'-phosphoribosylglycinamide transformylase</fullName>
    </alternativeName>
    <alternativeName>
        <fullName evidence="4">GAR transformylase</fullName>
        <shortName evidence="4">GART</shortName>
    </alternativeName>
</protein>
<evidence type="ECO:0000313" key="6">
    <source>
        <dbReference type="EMBL" id="MDN4121778.1"/>
    </source>
</evidence>
<evidence type="ECO:0000256" key="4">
    <source>
        <dbReference type="HAMAP-Rule" id="MF_01930"/>
    </source>
</evidence>
<dbReference type="InterPro" id="IPR036477">
    <property type="entry name" value="Formyl_transf_N_sf"/>
</dbReference>
<feature type="binding site" evidence="4">
    <location>
        <position position="71"/>
    </location>
    <ligand>
        <name>(6R)-10-formyltetrahydrofolate</name>
        <dbReference type="ChEBI" id="CHEBI:195366"/>
    </ligand>
</feature>
<feature type="active site" description="Proton donor" evidence="4">
    <location>
        <position position="115"/>
    </location>
</feature>
<evidence type="ECO:0000313" key="7">
    <source>
        <dbReference type="Proteomes" id="UP001168613"/>
    </source>
</evidence>
<dbReference type="PANTHER" id="PTHR43369">
    <property type="entry name" value="PHOSPHORIBOSYLGLYCINAMIDE FORMYLTRANSFERASE"/>
    <property type="match status" value="1"/>
</dbReference>
<dbReference type="EC" id="2.1.2.2" evidence="4"/>
<reference evidence="6" key="1">
    <citation type="submission" date="2021-11" db="EMBL/GenBank/DDBJ databases">
        <title>Draft genome sequence of Alcaligenes endophyticus type strain CCUG 75668T.</title>
        <authorList>
            <person name="Salva-Serra F."/>
            <person name="Duran R.E."/>
            <person name="Seeger M."/>
            <person name="Moore E.R.B."/>
            <person name="Jaen-Luchoro D."/>
        </authorList>
    </citation>
    <scope>NUCLEOTIDE SEQUENCE</scope>
    <source>
        <strain evidence="6">CCUG 75668</strain>
    </source>
</reference>
<sequence length="218" mass="24147">MTDLTPLCRLVILISGRGSNMQAIVSMIEEQGLPAQVCAVISNQIDAEGVNWAKERGLTTACISHRDFATRADFDQALLQEIDNYQPDYVLLAGFMRVLSPFFVEHYHGRLINIHPSLLPSFPGLRTHEQALQAGVQCHGSTVHFVTPVLDHGPIVAQSIIPVLASDTPESLSERVLATEHVVYTAAVRWLIQGQVHLDAQGKVQVKDLEQRSFYFHA</sequence>
<feature type="site" description="Raises pKa of active site His" evidence="4">
    <location>
        <position position="151"/>
    </location>
</feature>
<dbReference type="RefSeq" id="WP_266123212.1">
    <property type="nucleotide sequence ID" value="NZ_JAJHNU010000003.1"/>
</dbReference>
<dbReference type="InterPro" id="IPR004607">
    <property type="entry name" value="GART"/>
</dbReference>